<comment type="subcellular location">
    <subcellularLocation>
        <location evidence="1">Cell membrane</location>
        <topology evidence="1">Multi-pass membrane protein</topology>
    </subcellularLocation>
</comment>
<keyword evidence="7 8" id="KW-0472">Membrane</keyword>
<feature type="transmembrane region" description="Helical" evidence="8">
    <location>
        <begin position="246"/>
        <end position="268"/>
    </location>
</feature>
<keyword evidence="5 8" id="KW-0812">Transmembrane</keyword>
<evidence type="ECO:0000256" key="7">
    <source>
        <dbReference type="ARBA" id="ARBA00023136"/>
    </source>
</evidence>
<evidence type="ECO:0000256" key="4">
    <source>
        <dbReference type="ARBA" id="ARBA00022475"/>
    </source>
</evidence>
<keyword evidence="12" id="KW-1185">Reference proteome</keyword>
<dbReference type="GO" id="GO:0022857">
    <property type="term" value="F:transmembrane transporter activity"/>
    <property type="evidence" value="ECO:0007669"/>
    <property type="project" value="InterPro"/>
</dbReference>
<feature type="transmembrane region" description="Helical" evidence="8">
    <location>
        <begin position="313"/>
        <end position="334"/>
    </location>
</feature>
<evidence type="ECO:0000313" key="12">
    <source>
        <dbReference type="Proteomes" id="UP000320857"/>
    </source>
</evidence>
<feature type="transmembrane region" description="Helical" evidence="8">
    <location>
        <begin position="69"/>
        <end position="93"/>
    </location>
</feature>
<name>A0A5P0YZR6_9ACTN</name>
<gene>
    <name evidence="11" type="ORF">FNX44_026405</name>
    <name evidence="9" type="ORF">H3146_14155</name>
    <name evidence="10" type="ORF">H3147_20875</name>
</gene>
<dbReference type="EMBL" id="VJYK02000512">
    <property type="protein sequence ID" value="MQS05302.1"/>
    <property type="molecule type" value="Genomic_DNA"/>
</dbReference>
<keyword evidence="6 8" id="KW-1133">Transmembrane helix</keyword>
<evidence type="ECO:0000256" key="1">
    <source>
        <dbReference type="ARBA" id="ARBA00004651"/>
    </source>
</evidence>
<evidence type="ECO:0000256" key="3">
    <source>
        <dbReference type="ARBA" id="ARBA00022448"/>
    </source>
</evidence>
<dbReference type="InterPro" id="IPR000522">
    <property type="entry name" value="ABC_transptr_permease_BtuC"/>
</dbReference>
<evidence type="ECO:0000256" key="2">
    <source>
        <dbReference type="ARBA" id="ARBA00007935"/>
    </source>
</evidence>
<feature type="transmembrane region" description="Helical" evidence="8">
    <location>
        <begin position="156"/>
        <end position="175"/>
    </location>
</feature>
<dbReference type="Pfam" id="PF01032">
    <property type="entry name" value="FecCD"/>
    <property type="match status" value="1"/>
</dbReference>
<evidence type="ECO:0000256" key="6">
    <source>
        <dbReference type="ARBA" id="ARBA00022989"/>
    </source>
</evidence>
<reference evidence="13 14" key="2">
    <citation type="submission" date="2020-05" db="EMBL/GenBank/DDBJ databases">
        <title>Classification of alakaliphilic streptomycetes isolated from an alkaline soil next to Lonar Crater, India and a proposal for the recognition of Streptomyces alkaliterrae sp. nov.</title>
        <authorList>
            <person name="Golinska P."/>
        </authorList>
    </citation>
    <scope>NUCLEOTIDE SEQUENCE [LARGE SCALE GENOMIC DNA]</scope>
    <source>
        <strain evidence="14">OF3</strain>
        <strain evidence="13">OF8</strain>
    </source>
</reference>
<evidence type="ECO:0000313" key="9">
    <source>
        <dbReference type="EMBL" id="MBB1254498.1"/>
    </source>
</evidence>
<dbReference type="PANTHER" id="PTHR30472:SF24">
    <property type="entry name" value="FERRIC ENTEROBACTIN TRANSPORT SYSTEM PERMEASE PROTEIN FEPG"/>
    <property type="match status" value="1"/>
</dbReference>
<reference evidence="9" key="3">
    <citation type="journal article" name="Syst. Appl. Microbiol.">
        <title>Streptomyces alkaliterrae sp. nov., isolated from an alkaline soil, and emended descriptions of Streptomyces alkaliphilus, Streptomyces calidiresistens and Streptomyces durbertensis.</title>
        <authorList>
            <person name="Swiecimska M."/>
            <person name="Golinska P."/>
            <person name="Nouioui I."/>
            <person name="Wypij M."/>
            <person name="Rai M."/>
            <person name="Sangal V."/>
            <person name="Goodfellow M."/>
        </authorList>
    </citation>
    <scope>NUCLEOTIDE SEQUENCE</scope>
    <source>
        <strain evidence="9">OF3</strain>
        <strain evidence="10">OF8</strain>
    </source>
</reference>
<evidence type="ECO:0000256" key="8">
    <source>
        <dbReference type="SAM" id="Phobius"/>
    </source>
</evidence>
<evidence type="ECO:0000313" key="10">
    <source>
        <dbReference type="EMBL" id="MBB1261253.1"/>
    </source>
</evidence>
<feature type="transmembrane region" description="Helical" evidence="8">
    <location>
        <begin position="202"/>
        <end position="225"/>
    </location>
</feature>
<evidence type="ECO:0000313" key="14">
    <source>
        <dbReference type="Proteomes" id="UP000525686"/>
    </source>
</evidence>
<evidence type="ECO:0000256" key="5">
    <source>
        <dbReference type="ARBA" id="ARBA00022692"/>
    </source>
</evidence>
<protein>
    <submittedName>
        <fullName evidence="11">Iron chelate uptake ABC transporter family permease subunit</fullName>
    </submittedName>
</protein>
<dbReference type="PANTHER" id="PTHR30472">
    <property type="entry name" value="FERRIC ENTEROBACTIN TRANSPORT SYSTEM PERMEASE PROTEIN"/>
    <property type="match status" value="1"/>
</dbReference>
<organism evidence="11 12">
    <name type="scientific">Streptomyces alkaliterrae</name>
    <dbReference type="NCBI Taxonomy" id="2213162"/>
    <lineage>
        <taxon>Bacteria</taxon>
        <taxon>Bacillati</taxon>
        <taxon>Actinomycetota</taxon>
        <taxon>Actinomycetes</taxon>
        <taxon>Kitasatosporales</taxon>
        <taxon>Streptomycetaceae</taxon>
        <taxon>Streptomyces</taxon>
    </lineage>
</organism>
<dbReference type="AlphaFoldDB" id="A0A5P0YZR6"/>
<reference evidence="11 12" key="1">
    <citation type="submission" date="2019-10" db="EMBL/GenBank/DDBJ databases">
        <title>Streptomyces sp. nov., a novel actinobacterium isolated from alkaline environment.</title>
        <authorList>
            <person name="Golinska P."/>
        </authorList>
    </citation>
    <scope>NUCLEOTIDE SEQUENCE [LARGE SCALE GENOMIC DNA]</scope>
    <source>
        <strain evidence="11 12">OF1</strain>
    </source>
</reference>
<evidence type="ECO:0000313" key="13">
    <source>
        <dbReference type="Proteomes" id="UP000517765"/>
    </source>
</evidence>
<keyword evidence="4" id="KW-1003">Cell membrane</keyword>
<dbReference type="CDD" id="cd06550">
    <property type="entry name" value="TM_ABC_iron-siderophores_like"/>
    <property type="match status" value="1"/>
</dbReference>
<dbReference type="Proteomes" id="UP000525686">
    <property type="component" value="Unassembled WGS sequence"/>
</dbReference>
<dbReference type="OrthoDB" id="4455417at2"/>
<comment type="caution">
    <text evidence="11">The sequence shown here is derived from an EMBL/GenBank/DDBJ whole genome shotgun (WGS) entry which is preliminary data.</text>
</comment>
<comment type="similarity">
    <text evidence="2">Belongs to the binding-protein-dependent transport system permease family. FecCD subfamily.</text>
</comment>
<dbReference type="Gene3D" id="1.10.3470.10">
    <property type="entry name" value="ABC transporter involved in vitamin B12 uptake, BtuC"/>
    <property type="match status" value="1"/>
</dbReference>
<dbReference type="Proteomes" id="UP000517765">
    <property type="component" value="Unassembled WGS sequence"/>
</dbReference>
<feature type="transmembrane region" description="Helical" evidence="8">
    <location>
        <begin position="126"/>
        <end position="147"/>
    </location>
</feature>
<accession>A0A5P0YZR6</accession>
<proteinExistence type="inferred from homology"/>
<keyword evidence="3" id="KW-0813">Transport</keyword>
<feature type="transmembrane region" description="Helical" evidence="8">
    <location>
        <begin position="102"/>
        <end position="120"/>
    </location>
</feature>
<dbReference type="SUPFAM" id="SSF81345">
    <property type="entry name" value="ABC transporter involved in vitamin B12 uptake, BtuC"/>
    <property type="match status" value="1"/>
</dbReference>
<evidence type="ECO:0000313" key="11">
    <source>
        <dbReference type="EMBL" id="MQS05302.1"/>
    </source>
</evidence>
<sequence>MAVLRRRGLSLRFHRRSLLVSTGLALLTGALLVLLVGSGEYPLSPAEVIEVLGGGGHAADAFVVNEVRLPRAVTGLLVGAALGLSGAVFQALVRNPLGSPDVLGFTQGAASGALAAIVLVGGGSLALATGAVLGGVLTGAVIYLLAWRGGAHGQRLVLVGIGVAAVLTGVNGYLLTRADMADAGRAVLWLTGSLDGRGWDSALPLLAVLCALLPLVVLGCGRGLRMMELGDDAAYALGVPVERVRLVLLAAAVLLAAFAAAAAGPVAFVALTAPQLARRLTRASGPQLLPSLWTGAALLLAADWVAQRAFPGHLLPAGVVTGLLGGGYLVWLLAGERRAGRL</sequence>
<dbReference type="GO" id="GO:0033214">
    <property type="term" value="P:siderophore-iron import into cell"/>
    <property type="evidence" value="ECO:0007669"/>
    <property type="project" value="TreeGrafter"/>
</dbReference>
<dbReference type="InterPro" id="IPR037294">
    <property type="entry name" value="ABC_BtuC-like"/>
</dbReference>
<dbReference type="Proteomes" id="UP000320857">
    <property type="component" value="Unassembled WGS sequence"/>
</dbReference>
<dbReference type="EMBL" id="JABJWZ010000115">
    <property type="protein sequence ID" value="MBB1254498.1"/>
    <property type="molecule type" value="Genomic_DNA"/>
</dbReference>
<dbReference type="GO" id="GO:0005886">
    <property type="term" value="C:plasma membrane"/>
    <property type="evidence" value="ECO:0007669"/>
    <property type="project" value="UniProtKB-SubCell"/>
</dbReference>
<dbReference type="EMBL" id="JABJXA010000156">
    <property type="protein sequence ID" value="MBB1261253.1"/>
    <property type="molecule type" value="Genomic_DNA"/>
</dbReference>